<evidence type="ECO:0000256" key="2">
    <source>
        <dbReference type="ARBA" id="ARBA00022723"/>
    </source>
</evidence>
<accession>A0ABR3ITW3</accession>
<dbReference type="Gene3D" id="2.30.40.10">
    <property type="entry name" value="Urease, subunit C, domain 1"/>
    <property type="match status" value="1"/>
</dbReference>
<dbReference type="Pfam" id="PF01979">
    <property type="entry name" value="Amidohydro_1"/>
    <property type="match status" value="1"/>
</dbReference>
<sequence length="395" mass="43285">MTDSLTHLASEGKNSSFSTGWRTTHFPLRQGSAMLLMPSKRTTKLFDELWTLGTTTCCYYGSLHLKATEILADIAHAKGQRAFIGKCNMDSPETLPEYYRDQSAEQSLHETRSLIKHIRGFPSHGPHQLVQPIITPRFALGCTREMLTDLGSLANEEPDLCIQTHISENVQEVEAVKEAFPESKTYAGVYDHYHLLRHNTILGHGVHLEDDELTLIKERGAGVAHCPTSNFNLRSGIAHIGKYLDRGIKVGLGTDVSGGFSPSMLTAIRDASVASKVIAFLPVLCPHASEGVSATSTDAQTQFSNKQLSVATLLYLATLGGAHLCNIHNQVGSFKAGKGFDALLVSVQSDTGNLEVWQEKESLPRMLECFFYCGDDRNIRKVWVQGKLVGGATLD</sequence>
<comment type="caution">
    <text evidence="6">The sequence shown here is derived from an EMBL/GenBank/DDBJ whole genome shotgun (WGS) entry which is preliminary data.</text>
</comment>
<reference evidence="7" key="1">
    <citation type="submission" date="2024-06" db="EMBL/GenBank/DDBJ databases">
        <title>Multi-omics analyses provide insights into the biosynthesis of the anticancer antibiotic pleurotin in Hohenbuehelia grisea.</title>
        <authorList>
            <person name="Weaver J.A."/>
            <person name="Alberti F."/>
        </authorList>
    </citation>
    <scope>NUCLEOTIDE SEQUENCE [LARGE SCALE GENOMIC DNA]</scope>
    <source>
        <strain evidence="7">T-177</strain>
    </source>
</reference>
<gene>
    <name evidence="6" type="ORF">HGRIS_012902</name>
</gene>
<evidence type="ECO:0000256" key="3">
    <source>
        <dbReference type="ARBA" id="ARBA00022801"/>
    </source>
</evidence>
<evidence type="ECO:0000313" key="7">
    <source>
        <dbReference type="Proteomes" id="UP001556367"/>
    </source>
</evidence>
<protein>
    <recommendedName>
        <fullName evidence="5">Amidohydrolase-related domain-containing protein</fullName>
    </recommendedName>
</protein>
<dbReference type="InterPro" id="IPR032466">
    <property type="entry name" value="Metal_Hydrolase"/>
</dbReference>
<dbReference type="SUPFAM" id="SSF51556">
    <property type="entry name" value="Metallo-dependent hydrolases"/>
    <property type="match status" value="1"/>
</dbReference>
<dbReference type="PANTHER" id="PTHR11271">
    <property type="entry name" value="GUANINE DEAMINASE"/>
    <property type="match status" value="1"/>
</dbReference>
<feature type="domain" description="Amidohydrolase-related" evidence="5">
    <location>
        <begin position="53"/>
        <end position="389"/>
    </location>
</feature>
<keyword evidence="4" id="KW-0862">Zinc</keyword>
<dbReference type="PANTHER" id="PTHR11271:SF6">
    <property type="entry name" value="GUANINE DEAMINASE"/>
    <property type="match status" value="1"/>
</dbReference>
<evidence type="ECO:0000256" key="1">
    <source>
        <dbReference type="ARBA" id="ARBA00001947"/>
    </source>
</evidence>
<dbReference type="InterPro" id="IPR006680">
    <property type="entry name" value="Amidohydro-rel"/>
</dbReference>
<keyword evidence="3" id="KW-0378">Hydrolase</keyword>
<dbReference type="InterPro" id="IPR051607">
    <property type="entry name" value="Metallo-dep_hydrolases"/>
</dbReference>
<dbReference type="Gene3D" id="3.20.20.140">
    <property type="entry name" value="Metal-dependent hydrolases"/>
    <property type="match status" value="1"/>
</dbReference>
<evidence type="ECO:0000256" key="4">
    <source>
        <dbReference type="ARBA" id="ARBA00022833"/>
    </source>
</evidence>
<evidence type="ECO:0000259" key="5">
    <source>
        <dbReference type="Pfam" id="PF01979"/>
    </source>
</evidence>
<dbReference type="EMBL" id="JASNQZ010000015">
    <property type="protein sequence ID" value="KAL0946718.1"/>
    <property type="molecule type" value="Genomic_DNA"/>
</dbReference>
<dbReference type="InterPro" id="IPR011059">
    <property type="entry name" value="Metal-dep_hydrolase_composite"/>
</dbReference>
<keyword evidence="7" id="KW-1185">Reference proteome</keyword>
<name>A0ABR3ITW3_9AGAR</name>
<keyword evidence="2" id="KW-0479">Metal-binding</keyword>
<organism evidence="6 7">
    <name type="scientific">Hohenbuehelia grisea</name>
    <dbReference type="NCBI Taxonomy" id="104357"/>
    <lineage>
        <taxon>Eukaryota</taxon>
        <taxon>Fungi</taxon>
        <taxon>Dikarya</taxon>
        <taxon>Basidiomycota</taxon>
        <taxon>Agaricomycotina</taxon>
        <taxon>Agaricomycetes</taxon>
        <taxon>Agaricomycetidae</taxon>
        <taxon>Agaricales</taxon>
        <taxon>Pleurotineae</taxon>
        <taxon>Pleurotaceae</taxon>
        <taxon>Hohenbuehelia</taxon>
    </lineage>
</organism>
<evidence type="ECO:0000313" key="6">
    <source>
        <dbReference type="EMBL" id="KAL0946718.1"/>
    </source>
</evidence>
<proteinExistence type="predicted"/>
<dbReference type="Proteomes" id="UP001556367">
    <property type="component" value="Unassembled WGS sequence"/>
</dbReference>
<comment type="cofactor">
    <cofactor evidence="1">
        <name>Zn(2+)</name>
        <dbReference type="ChEBI" id="CHEBI:29105"/>
    </cofactor>
</comment>